<evidence type="ECO:0000256" key="2">
    <source>
        <dbReference type="ARBA" id="ARBA00012334"/>
    </source>
</evidence>
<proteinExistence type="inferred from homology"/>
<dbReference type="InterPro" id="IPR004143">
    <property type="entry name" value="BPL_LPL_catalytic"/>
</dbReference>
<keyword evidence="4 6" id="KW-0012">Acyltransferase</keyword>
<comment type="pathway">
    <text evidence="1">Protein modification; protein lipoylation via endogenous pathway; protein N(6)-(lipoyl)lysine from octanoyl-[acyl-carrier-protein]: step 1/2.</text>
</comment>
<dbReference type="NCBIfam" id="TIGR00214">
    <property type="entry name" value="lipB"/>
    <property type="match status" value="1"/>
</dbReference>
<dbReference type="PROSITE" id="PS01313">
    <property type="entry name" value="LIPB"/>
    <property type="match status" value="1"/>
</dbReference>
<evidence type="ECO:0000313" key="6">
    <source>
        <dbReference type="EMBL" id="EQD33820.1"/>
    </source>
</evidence>
<name>T0ZV64_9ZZZZ</name>
<dbReference type="PANTHER" id="PTHR10993">
    <property type="entry name" value="OCTANOYLTRANSFERASE"/>
    <property type="match status" value="1"/>
</dbReference>
<reference evidence="6" key="1">
    <citation type="submission" date="2013-08" db="EMBL/GenBank/DDBJ databases">
        <authorList>
            <person name="Mendez C."/>
            <person name="Richter M."/>
            <person name="Ferrer M."/>
            <person name="Sanchez J."/>
        </authorList>
    </citation>
    <scope>NUCLEOTIDE SEQUENCE</scope>
</reference>
<dbReference type="PANTHER" id="PTHR10993:SF7">
    <property type="entry name" value="LIPOYLTRANSFERASE 2, MITOCHONDRIAL-RELATED"/>
    <property type="match status" value="1"/>
</dbReference>
<dbReference type="UniPathway" id="UPA00538">
    <property type="reaction ID" value="UER00592"/>
</dbReference>
<dbReference type="PIRSF" id="PIRSF016262">
    <property type="entry name" value="LPLase"/>
    <property type="match status" value="1"/>
</dbReference>
<dbReference type="NCBIfam" id="NF010925">
    <property type="entry name" value="PRK14345.1"/>
    <property type="match status" value="1"/>
</dbReference>
<dbReference type="PROSITE" id="PS51733">
    <property type="entry name" value="BPL_LPL_CATALYTIC"/>
    <property type="match status" value="1"/>
</dbReference>
<dbReference type="CDD" id="cd16444">
    <property type="entry name" value="LipB"/>
    <property type="match status" value="1"/>
</dbReference>
<feature type="domain" description="BPL/LPL catalytic" evidence="5">
    <location>
        <begin position="30"/>
        <end position="206"/>
    </location>
</feature>
<reference evidence="6" key="2">
    <citation type="journal article" date="2014" name="ISME J.">
        <title>Microbial stratification in low pH oxic and suboxic macroscopic growths along an acid mine drainage.</title>
        <authorList>
            <person name="Mendez-Garcia C."/>
            <person name="Mesa V."/>
            <person name="Sprenger R.R."/>
            <person name="Richter M."/>
            <person name="Diez M.S."/>
            <person name="Solano J."/>
            <person name="Bargiela R."/>
            <person name="Golyshina O.V."/>
            <person name="Manteca A."/>
            <person name="Ramos J.L."/>
            <person name="Gallego J.R."/>
            <person name="Llorente I."/>
            <person name="Martins Dos Santos V.A."/>
            <person name="Jensen O.N."/>
            <person name="Pelaez A.I."/>
            <person name="Sanchez J."/>
            <person name="Ferrer M."/>
        </authorList>
    </citation>
    <scope>NUCLEOTIDE SEQUENCE</scope>
</reference>
<dbReference type="InterPro" id="IPR000544">
    <property type="entry name" value="Octanoyltransferase"/>
</dbReference>
<organism evidence="6">
    <name type="scientific">mine drainage metagenome</name>
    <dbReference type="NCBI Taxonomy" id="410659"/>
    <lineage>
        <taxon>unclassified sequences</taxon>
        <taxon>metagenomes</taxon>
        <taxon>ecological metagenomes</taxon>
    </lineage>
</organism>
<keyword evidence="6" id="KW-0436">Ligase</keyword>
<dbReference type="EC" id="2.3.1.181" evidence="2"/>
<evidence type="ECO:0000256" key="1">
    <source>
        <dbReference type="ARBA" id="ARBA00004821"/>
    </source>
</evidence>
<protein>
    <recommendedName>
        <fullName evidence="2">lipoyl(octanoyl) transferase</fullName>
        <ecNumber evidence="2">2.3.1.181</ecNumber>
    </recommendedName>
</protein>
<dbReference type="InterPro" id="IPR020605">
    <property type="entry name" value="Octanoyltransferase_CS"/>
</dbReference>
<keyword evidence="3 6" id="KW-0808">Transferase</keyword>
<evidence type="ECO:0000259" key="5">
    <source>
        <dbReference type="PROSITE" id="PS51733"/>
    </source>
</evidence>
<evidence type="ECO:0000256" key="3">
    <source>
        <dbReference type="ARBA" id="ARBA00022679"/>
    </source>
</evidence>
<dbReference type="GO" id="GO:0016874">
    <property type="term" value="F:ligase activity"/>
    <property type="evidence" value="ECO:0007669"/>
    <property type="project" value="UniProtKB-KW"/>
</dbReference>
<dbReference type="SUPFAM" id="SSF55681">
    <property type="entry name" value="Class II aaRS and biotin synthetases"/>
    <property type="match status" value="1"/>
</dbReference>
<evidence type="ECO:0000256" key="4">
    <source>
        <dbReference type="ARBA" id="ARBA00023315"/>
    </source>
</evidence>
<dbReference type="Gene3D" id="3.30.930.10">
    <property type="entry name" value="Bira Bifunctional Protein, Domain 2"/>
    <property type="match status" value="1"/>
</dbReference>
<gene>
    <name evidence="6" type="ORF">B1B_17404</name>
</gene>
<dbReference type="Pfam" id="PF21948">
    <property type="entry name" value="LplA-B_cat"/>
    <property type="match status" value="1"/>
</dbReference>
<accession>T0ZV64</accession>
<dbReference type="HAMAP" id="MF_00013">
    <property type="entry name" value="LipB"/>
    <property type="match status" value="1"/>
</dbReference>
<sequence>MSAAVVDWGLLPYGEALVRMREVRRERAAQRIPDTLILVRHPPVITVGVQGTGGEALPPGLPVFSVERGGRATYHEPGQWVGYPVVDLSPRGRDVRHFVHDLEEMVVRAVAPLGVRAGRRPGERGVWVAGTRKLASVGIAVEGWVTFHGFALNVDVDLEVFRSFRPCGLDGDVMTSMSRELGRKVALEELHAPLLDAWEGVFGGPVRYAPLVPPALQGSS</sequence>
<dbReference type="EMBL" id="AUZY01011618">
    <property type="protein sequence ID" value="EQD33820.1"/>
    <property type="molecule type" value="Genomic_DNA"/>
</dbReference>
<dbReference type="InterPro" id="IPR045864">
    <property type="entry name" value="aa-tRNA-synth_II/BPL/LPL"/>
</dbReference>
<comment type="caution">
    <text evidence="6">The sequence shown here is derived from an EMBL/GenBank/DDBJ whole genome shotgun (WGS) entry which is preliminary data.</text>
</comment>
<dbReference type="AlphaFoldDB" id="T0ZV64"/>
<dbReference type="GO" id="GO:0009249">
    <property type="term" value="P:protein lipoylation"/>
    <property type="evidence" value="ECO:0007669"/>
    <property type="project" value="InterPro"/>
</dbReference>
<dbReference type="GO" id="GO:0033819">
    <property type="term" value="F:lipoyl(octanoyl) transferase activity"/>
    <property type="evidence" value="ECO:0007669"/>
    <property type="project" value="UniProtKB-EC"/>
</dbReference>